<proteinExistence type="predicted"/>
<protein>
    <submittedName>
        <fullName evidence="1">Uncharacterized protein</fullName>
    </submittedName>
</protein>
<reference evidence="1" key="1">
    <citation type="submission" date="2014-11" db="EMBL/GenBank/DDBJ databases">
        <authorList>
            <person name="Amaro Gonzalez C."/>
        </authorList>
    </citation>
    <scope>NUCLEOTIDE SEQUENCE</scope>
</reference>
<dbReference type="EMBL" id="GBXM01025045">
    <property type="protein sequence ID" value="JAH83532.1"/>
    <property type="molecule type" value="Transcribed_RNA"/>
</dbReference>
<sequence>MTLMVNRTHSQIQQACDWLSGVVPSLLNFSSVQLASVL</sequence>
<organism evidence="1">
    <name type="scientific">Anguilla anguilla</name>
    <name type="common">European freshwater eel</name>
    <name type="synonym">Muraena anguilla</name>
    <dbReference type="NCBI Taxonomy" id="7936"/>
    <lineage>
        <taxon>Eukaryota</taxon>
        <taxon>Metazoa</taxon>
        <taxon>Chordata</taxon>
        <taxon>Craniata</taxon>
        <taxon>Vertebrata</taxon>
        <taxon>Euteleostomi</taxon>
        <taxon>Actinopterygii</taxon>
        <taxon>Neopterygii</taxon>
        <taxon>Teleostei</taxon>
        <taxon>Anguilliformes</taxon>
        <taxon>Anguillidae</taxon>
        <taxon>Anguilla</taxon>
    </lineage>
</organism>
<reference evidence="1" key="2">
    <citation type="journal article" date="2015" name="Fish Shellfish Immunol.">
        <title>Early steps in the European eel (Anguilla anguilla)-Vibrio vulnificus interaction in the gills: Role of the RtxA13 toxin.</title>
        <authorList>
            <person name="Callol A."/>
            <person name="Pajuelo D."/>
            <person name="Ebbesson L."/>
            <person name="Teles M."/>
            <person name="MacKenzie S."/>
            <person name="Amaro C."/>
        </authorList>
    </citation>
    <scope>NUCLEOTIDE SEQUENCE</scope>
</reference>
<accession>A0A0E9VZK7</accession>
<name>A0A0E9VZK7_ANGAN</name>
<dbReference type="AlphaFoldDB" id="A0A0E9VZK7"/>
<evidence type="ECO:0000313" key="1">
    <source>
        <dbReference type="EMBL" id="JAH83532.1"/>
    </source>
</evidence>